<dbReference type="OrthoDB" id="9810372at2"/>
<proteinExistence type="predicted"/>
<reference evidence="2 3" key="1">
    <citation type="submission" date="2018-06" db="EMBL/GenBank/DDBJ databases">
        <title>Draft genome sequence of Modestobacter versicolor CP153-2.</title>
        <authorList>
            <person name="Gundlapally S.R."/>
        </authorList>
    </citation>
    <scope>NUCLEOTIDE SEQUENCE [LARGE SCALE GENOMIC DNA]</scope>
    <source>
        <strain evidence="2 3">CP153-2</strain>
    </source>
</reference>
<comment type="caution">
    <text evidence="2">The sequence shown here is derived from an EMBL/GenBank/DDBJ whole genome shotgun (WGS) entry which is preliminary data.</text>
</comment>
<accession>A0A323VKX6</accession>
<gene>
    <name evidence="2" type="ORF">DMO24_15355</name>
</gene>
<feature type="domain" description="HTH iclR-type" evidence="1">
    <location>
        <begin position="40"/>
        <end position="75"/>
    </location>
</feature>
<name>A0A323VKX6_9ACTN</name>
<dbReference type="Gene3D" id="1.10.10.10">
    <property type="entry name" value="Winged helix-like DNA-binding domain superfamily/Winged helix DNA-binding domain"/>
    <property type="match status" value="1"/>
</dbReference>
<protein>
    <submittedName>
        <fullName evidence="2">ROK family transcriptional regulator</fullName>
    </submittedName>
</protein>
<evidence type="ECO:0000313" key="3">
    <source>
        <dbReference type="Proteomes" id="UP000247602"/>
    </source>
</evidence>
<dbReference type="GO" id="GO:0003677">
    <property type="term" value="F:DNA binding"/>
    <property type="evidence" value="ECO:0007669"/>
    <property type="project" value="InterPro"/>
</dbReference>
<evidence type="ECO:0000313" key="2">
    <source>
        <dbReference type="EMBL" id="PZA20468.1"/>
    </source>
</evidence>
<dbReference type="Pfam" id="PF09339">
    <property type="entry name" value="HTH_IclR"/>
    <property type="match status" value="1"/>
</dbReference>
<dbReference type="InterPro" id="IPR036390">
    <property type="entry name" value="WH_DNA-bd_sf"/>
</dbReference>
<feature type="non-terminal residue" evidence="2">
    <location>
        <position position="98"/>
    </location>
</feature>
<keyword evidence="3" id="KW-1185">Reference proteome</keyword>
<dbReference type="RefSeq" id="WP_146251653.1">
    <property type="nucleotide sequence ID" value="NZ_QKNV01000179.1"/>
</dbReference>
<dbReference type="InterPro" id="IPR036388">
    <property type="entry name" value="WH-like_DNA-bd_sf"/>
</dbReference>
<dbReference type="InterPro" id="IPR005471">
    <property type="entry name" value="Tscrpt_reg_IclR_N"/>
</dbReference>
<dbReference type="GO" id="GO:0006355">
    <property type="term" value="P:regulation of DNA-templated transcription"/>
    <property type="evidence" value="ECO:0007669"/>
    <property type="project" value="InterPro"/>
</dbReference>
<dbReference type="Proteomes" id="UP000247602">
    <property type="component" value="Unassembled WGS sequence"/>
</dbReference>
<evidence type="ECO:0000259" key="1">
    <source>
        <dbReference type="Pfam" id="PF09339"/>
    </source>
</evidence>
<dbReference type="EMBL" id="QKNV01000179">
    <property type="protein sequence ID" value="PZA20468.1"/>
    <property type="molecule type" value="Genomic_DNA"/>
</dbReference>
<dbReference type="AlphaFoldDB" id="A0A323VKX6"/>
<sequence length="98" mass="10602">MTATTQGAQRQRRLLRPTTKVLPEDARAHNRSMVLQQLFHSGPCSRADLARTTGLTRVTVSDLVSSLMTEGLVTELGLRAEGKVGKPGTLVGLRTDAF</sequence>
<dbReference type="SUPFAM" id="SSF46785">
    <property type="entry name" value="Winged helix' DNA-binding domain"/>
    <property type="match status" value="1"/>
</dbReference>
<organism evidence="2 3">
    <name type="scientific">Modestobacter versicolor</name>
    <dbReference type="NCBI Taxonomy" id="429133"/>
    <lineage>
        <taxon>Bacteria</taxon>
        <taxon>Bacillati</taxon>
        <taxon>Actinomycetota</taxon>
        <taxon>Actinomycetes</taxon>
        <taxon>Geodermatophilales</taxon>
        <taxon>Geodermatophilaceae</taxon>
        <taxon>Modestobacter</taxon>
    </lineage>
</organism>